<accession>A0A0A9HCG0</accession>
<reference evidence="1" key="1">
    <citation type="submission" date="2014-09" db="EMBL/GenBank/DDBJ databases">
        <authorList>
            <person name="Magalhaes I.L.F."/>
            <person name="Oliveira U."/>
            <person name="Santos F.R."/>
            <person name="Vidigal T.H.D.A."/>
            <person name="Brescovit A.D."/>
            <person name="Santos A.J."/>
        </authorList>
    </citation>
    <scope>NUCLEOTIDE SEQUENCE</scope>
    <source>
        <tissue evidence="1">Shoot tissue taken approximately 20 cm above the soil surface</tissue>
    </source>
</reference>
<evidence type="ECO:0000313" key="1">
    <source>
        <dbReference type="EMBL" id="JAE30573.1"/>
    </source>
</evidence>
<proteinExistence type="predicted"/>
<dbReference type="EMBL" id="GBRH01167323">
    <property type="protein sequence ID" value="JAE30573.1"/>
    <property type="molecule type" value="Transcribed_RNA"/>
</dbReference>
<dbReference type="AlphaFoldDB" id="A0A0A9HCG0"/>
<reference evidence="1" key="2">
    <citation type="journal article" date="2015" name="Data Brief">
        <title>Shoot transcriptome of the giant reed, Arundo donax.</title>
        <authorList>
            <person name="Barrero R.A."/>
            <person name="Guerrero F.D."/>
            <person name="Moolhuijzen P."/>
            <person name="Goolsby J.A."/>
            <person name="Tidwell J."/>
            <person name="Bellgard S.E."/>
            <person name="Bellgard M.I."/>
        </authorList>
    </citation>
    <scope>NUCLEOTIDE SEQUENCE</scope>
    <source>
        <tissue evidence="1">Shoot tissue taken approximately 20 cm above the soil surface</tissue>
    </source>
</reference>
<protein>
    <submittedName>
        <fullName evidence="1">Uncharacterized protein</fullName>
    </submittedName>
</protein>
<name>A0A0A9HCG0_ARUDO</name>
<organism evidence="1">
    <name type="scientific">Arundo donax</name>
    <name type="common">Giant reed</name>
    <name type="synonym">Donax arundinaceus</name>
    <dbReference type="NCBI Taxonomy" id="35708"/>
    <lineage>
        <taxon>Eukaryota</taxon>
        <taxon>Viridiplantae</taxon>
        <taxon>Streptophyta</taxon>
        <taxon>Embryophyta</taxon>
        <taxon>Tracheophyta</taxon>
        <taxon>Spermatophyta</taxon>
        <taxon>Magnoliopsida</taxon>
        <taxon>Liliopsida</taxon>
        <taxon>Poales</taxon>
        <taxon>Poaceae</taxon>
        <taxon>PACMAD clade</taxon>
        <taxon>Arundinoideae</taxon>
        <taxon>Arundineae</taxon>
        <taxon>Arundo</taxon>
    </lineage>
</organism>
<sequence length="124" mass="13338">MSIDRIHEEEKQFSWLNPRQQGRRRVLDGADGAMVAPVEVVGEPIGGEDGRLVRRSLEEGRRVRAAKAEELEVELSGGEAGELGDTVDGVGVEPQVVPCTAKVGLEHGQPPVGACARRRRGTTC</sequence>